<accession>A0A930V1H2</accession>
<proteinExistence type="predicted"/>
<protein>
    <submittedName>
        <fullName evidence="1">Uncharacterized protein</fullName>
    </submittedName>
</protein>
<organism evidence="1 2">
    <name type="scientific">Nocardioides acrostichi</name>
    <dbReference type="NCBI Taxonomy" id="2784339"/>
    <lineage>
        <taxon>Bacteria</taxon>
        <taxon>Bacillati</taxon>
        <taxon>Actinomycetota</taxon>
        <taxon>Actinomycetes</taxon>
        <taxon>Propionibacteriales</taxon>
        <taxon>Nocardioidaceae</taxon>
        <taxon>Nocardioides</taxon>
    </lineage>
</organism>
<name>A0A930V1H2_9ACTN</name>
<reference evidence="1" key="1">
    <citation type="submission" date="2020-11" db="EMBL/GenBank/DDBJ databases">
        <title>Nocardioides sp. CBS4Y-1, whole genome shotgun sequence.</title>
        <authorList>
            <person name="Tuo L."/>
        </authorList>
    </citation>
    <scope>NUCLEOTIDE SEQUENCE</scope>
    <source>
        <strain evidence="1">CBS4Y-1</strain>
    </source>
</reference>
<dbReference type="Proteomes" id="UP000656804">
    <property type="component" value="Unassembled WGS sequence"/>
</dbReference>
<evidence type="ECO:0000313" key="2">
    <source>
        <dbReference type="Proteomes" id="UP000656804"/>
    </source>
</evidence>
<dbReference type="EMBL" id="JADIVZ010000004">
    <property type="protein sequence ID" value="MBF4162314.1"/>
    <property type="molecule type" value="Genomic_DNA"/>
</dbReference>
<dbReference type="RefSeq" id="WP_194503541.1">
    <property type="nucleotide sequence ID" value="NZ_JADIVZ010000004.1"/>
</dbReference>
<keyword evidence="2" id="KW-1185">Reference proteome</keyword>
<comment type="caution">
    <text evidence="1">The sequence shown here is derived from an EMBL/GenBank/DDBJ whole genome shotgun (WGS) entry which is preliminary data.</text>
</comment>
<gene>
    <name evidence="1" type="ORF">ISG29_11485</name>
</gene>
<evidence type="ECO:0000313" key="1">
    <source>
        <dbReference type="EMBL" id="MBF4162314.1"/>
    </source>
</evidence>
<sequence>MDLLLAGDPFCSRHGWMSHVFLHKAAHTVAALDRDIEFTHVEIPVPAEWDTKHGGELMLGGVVLSGTPSWRTSAEANAGLEMALAGIVTERGAFGHWLDGGYAGDMRTWGRATGVAGENPGAIRDQHERLLGCSLSDVMRRTEAWVVDSYERIAKVATALAGGASSGTTSRVDYAAGPWQISSEEAAAAANS</sequence>
<dbReference type="AlphaFoldDB" id="A0A930V1H2"/>